<feature type="transmembrane region" description="Helical" evidence="7">
    <location>
        <begin position="72"/>
        <end position="95"/>
    </location>
</feature>
<dbReference type="EMBL" id="AGXN01000023">
    <property type="protein sequence ID" value="EIY90046.1"/>
    <property type="molecule type" value="Genomic_DNA"/>
</dbReference>
<dbReference type="Proteomes" id="UP000003879">
    <property type="component" value="Unassembled WGS sequence"/>
</dbReference>
<evidence type="ECO:0000313" key="9">
    <source>
        <dbReference type="Proteomes" id="UP000003879"/>
    </source>
</evidence>
<feature type="transmembrane region" description="Helical" evidence="7">
    <location>
        <begin position="466"/>
        <end position="487"/>
    </location>
</feature>
<keyword evidence="3" id="KW-1003">Cell membrane</keyword>
<dbReference type="GO" id="GO:0005886">
    <property type="term" value="C:plasma membrane"/>
    <property type="evidence" value="ECO:0007669"/>
    <property type="project" value="UniProtKB-SubCell"/>
</dbReference>
<dbReference type="Pfam" id="PF13440">
    <property type="entry name" value="Polysacc_synt_3"/>
    <property type="match status" value="1"/>
</dbReference>
<name>A0A0E2AKY9_BACFG</name>
<evidence type="ECO:0000256" key="5">
    <source>
        <dbReference type="ARBA" id="ARBA00022989"/>
    </source>
</evidence>
<feature type="transmembrane region" description="Helical" evidence="7">
    <location>
        <begin position="145"/>
        <end position="163"/>
    </location>
</feature>
<dbReference type="PANTHER" id="PTHR30250">
    <property type="entry name" value="PST FAMILY PREDICTED COLANIC ACID TRANSPORTER"/>
    <property type="match status" value="1"/>
</dbReference>
<keyword evidence="4 7" id="KW-0812">Transmembrane</keyword>
<comment type="caution">
    <text evidence="8">The sequence shown here is derived from an EMBL/GenBank/DDBJ whole genome shotgun (WGS) entry which is preliminary data.</text>
</comment>
<feature type="transmembrane region" description="Helical" evidence="7">
    <location>
        <begin position="175"/>
        <end position="192"/>
    </location>
</feature>
<protein>
    <recommendedName>
        <fullName evidence="10">Polysaccharide biosynthesis protein C-terminal domain-containing protein</fullName>
    </recommendedName>
</protein>
<proteinExistence type="inferred from homology"/>
<sequence length="506" mass="57631">MYSGLYERRPDTPFIFTNGQERKYNMAEQSLKEKTAKGLFWGGFSNGIQQLLNLLFGIIITRMLDSTDYGMIGMLAIFTAVANSIQESGFTAALANKQTFRHEDYNAVFWFSFLMGASLYLLLFFCAPFIAAFYKTPQLIPLSRFLFLGFLISSCGTAHNAVLFKKLMVKEKAKATITALLCSGTIGIVMAYNGMAFWGLAVQQITYIFIANALLWYFSPWRPTFSFNFKPIREMLPFSSKLLITNVFHYINDNIFSVLLGRFYTSQDVGYYTQANKWTNMGFSLISNMINGVSQPVLVETSSDAMRQKNIFRKMLRFTAFISFPAMFGLALIANEFIVIAVTAKWQACVPIMQILCIWGAFVPITYMYSNLLISKGKSNLFMWNTIAQSLVQLTMLLCTISQGILVMAVIYTVINIGWLLIWHYFVNKQIHITLWEVMKDITPYLLISGGVIGTSYFLTIGFHNLYVLLILKIGIAVSLYVFIMWIGKSVIFFESVQFIRKKLLK</sequence>
<feature type="transmembrane region" description="Helical" evidence="7">
    <location>
        <begin position="39"/>
        <end position="60"/>
    </location>
</feature>
<feature type="transmembrane region" description="Helical" evidence="7">
    <location>
        <begin position="442"/>
        <end position="459"/>
    </location>
</feature>
<dbReference type="HOGENOM" id="CLU_026911_5_2_10"/>
<feature type="transmembrane region" description="Helical" evidence="7">
    <location>
        <begin position="107"/>
        <end position="133"/>
    </location>
</feature>
<feature type="transmembrane region" description="Helical" evidence="7">
    <location>
        <begin position="198"/>
        <end position="218"/>
    </location>
</feature>
<gene>
    <name evidence="8" type="ORF">HMPREF1056_04053</name>
</gene>
<evidence type="ECO:0000256" key="6">
    <source>
        <dbReference type="ARBA" id="ARBA00023136"/>
    </source>
</evidence>
<evidence type="ECO:0000256" key="2">
    <source>
        <dbReference type="ARBA" id="ARBA00007430"/>
    </source>
</evidence>
<dbReference type="AlphaFoldDB" id="A0A0E2AKY9"/>
<dbReference type="InterPro" id="IPR050833">
    <property type="entry name" value="Poly_Biosynth_Transport"/>
</dbReference>
<feature type="transmembrane region" description="Helical" evidence="7">
    <location>
        <begin position="352"/>
        <end position="374"/>
    </location>
</feature>
<reference evidence="8 9" key="1">
    <citation type="submission" date="2012-02" db="EMBL/GenBank/DDBJ databases">
        <title>The Genome Sequence of Bacteroides fragilis CL07T12C05.</title>
        <authorList>
            <consortium name="The Broad Institute Genome Sequencing Platform"/>
            <person name="Earl A."/>
            <person name="Ward D."/>
            <person name="Feldgarden M."/>
            <person name="Gevers D."/>
            <person name="Zitomersky N.L."/>
            <person name="Coyne M.J."/>
            <person name="Comstock L.E."/>
            <person name="Young S.K."/>
            <person name="Zeng Q."/>
            <person name="Gargeya S."/>
            <person name="Fitzgerald M."/>
            <person name="Haas B."/>
            <person name="Abouelleil A."/>
            <person name="Alvarado L."/>
            <person name="Arachchi H.M."/>
            <person name="Berlin A."/>
            <person name="Chapman S.B."/>
            <person name="Gearin G."/>
            <person name="Goldberg J."/>
            <person name="Griggs A."/>
            <person name="Gujja S."/>
            <person name="Hansen M."/>
            <person name="Heiman D."/>
            <person name="Howarth C."/>
            <person name="Larimer J."/>
            <person name="Lui A."/>
            <person name="MacDonald P.J.P."/>
            <person name="McCowen C."/>
            <person name="Montmayeur A."/>
            <person name="Murphy C."/>
            <person name="Neiman D."/>
            <person name="Pearson M."/>
            <person name="Priest M."/>
            <person name="Roberts A."/>
            <person name="Saif S."/>
            <person name="Shea T."/>
            <person name="Sisk P."/>
            <person name="Stolte C."/>
            <person name="Sykes S."/>
            <person name="Wortman J."/>
            <person name="Nusbaum C."/>
            <person name="Birren B."/>
        </authorList>
    </citation>
    <scope>NUCLEOTIDE SEQUENCE [LARGE SCALE GENOMIC DNA]</scope>
    <source>
        <strain evidence="8 9">CL07T12C05</strain>
    </source>
</reference>
<accession>A0A0E2AKY9</accession>
<evidence type="ECO:0000256" key="7">
    <source>
        <dbReference type="SAM" id="Phobius"/>
    </source>
</evidence>
<organism evidence="8 9">
    <name type="scientific">Bacteroides fragilis CL07T12C05</name>
    <dbReference type="NCBI Taxonomy" id="997883"/>
    <lineage>
        <taxon>Bacteria</taxon>
        <taxon>Pseudomonadati</taxon>
        <taxon>Bacteroidota</taxon>
        <taxon>Bacteroidia</taxon>
        <taxon>Bacteroidales</taxon>
        <taxon>Bacteroidaceae</taxon>
        <taxon>Bacteroides</taxon>
    </lineage>
</organism>
<dbReference type="PATRIC" id="fig|997883.3.peg.4284"/>
<comment type="similarity">
    <text evidence="2">Belongs to the polysaccharide synthase family.</text>
</comment>
<evidence type="ECO:0000256" key="4">
    <source>
        <dbReference type="ARBA" id="ARBA00022692"/>
    </source>
</evidence>
<dbReference type="CDD" id="cd13127">
    <property type="entry name" value="MATE_tuaB_like"/>
    <property type="match status" value="1"/>
</dbReference>
<comment type="subcellular location">
    <subcellularLocation>
        <location evidence="1">Cell membrane</location>
        <topology evidence="1">Multi-pass membrane protein</topology>
    </subcellularLocation>
</comment>
<keyword evidence="6 7" id="KW-0472">Membrane</keyword>
<evidence type="ECO:0000256" key="3">
    <source>
        <dbReference type="ARBA" id="ARBA00022475"/>
    </source>
</evidence>
<evidence type="ECO:0008006" key="10">
    <source>
        <dbReference type="Google" id="ProtNLM"/>
    </source>
</evidence>
<feature type="transmembrane region" description="Helical" evidence="7">
    <location>
        <begin position="316"/>
        <end position="340"/>
    </location>
</feature>
<evidence type="ECO:0000256" key="1">
    <source>
        <dbReference type="ARBA" id="ARBA00004651"/>
    </source>
</evidence>
<keyword evidence="5 7" id="KW-1133">Transmembrane helix</keyword>
<dbReference type="PANTHER" id="PTHR30250:SF10">
    <property type="entry name" value="LIPOPOLYSACCHARIDE BIOSYNTHESIS PROTEIN WZXC"/>
    <property type="match status" value="1"/>
</dbReference>
<evidence type="ECO:0000313" key="8">
    <source>
        <dbReference type="EMBL" id="EIY90046.1"/>
    </source>
</evidence>
<feature type="transmembrane region" description="Helical" evidence="7">
    <location>
        <begin position="394"/>
        <end position="422"/>
    </location>
</feature>